<evidence type="ECO:0000256" key="2">
    <source>
        <dbReference type="SAM" id="Phobius"/>
    </source>
</evidence>
<proteinExistence type="predicted"/>
<evidence type="ECO:0000313" key="4">
    <source>
        <dbReference type="Proteomes" id="UP000199071"/>
    </source>
</evidence>
<keyword evidence="2" id="KW-0472">Membrane</keyword>
<organism evidence="3 4">
    <name type="scientific">Bauldia litoralis</name>
    <dbReference type="NCBI Taxonomy" id="665467"/>
    <lineage>
        <taxon>Bacteria</taxon>
        <taxon>Pseudomonadati</taxon>
        <taxon>Pseudomonadota</taxon>
        <taxon>Alphaproteobacteria</taxon>
        <taxon>Hyphomicrobiales</taxon>
        <taxon>Kaistiaceae</taxon>
        <taxon>Bauldia</taxon>
    </lineage>
</organism>
<feature type="transmembrane region" description="Helical" evidence="2">
    <location>
        <begin position="257"/>
        <end position="283"/>
    </location>
</feature>
<evidence type="ECO:0000313" key="3">
    <source>
        <dbReference type="EMBL" id="SDB12175.1"/>
    </source>
</evidence>
<keyword evidence="2" id="KW-1133">Transmembrane helix</keyword>
<name>A0A1G6AUX3_9HYPH</name>
<protein>
    <recommendedName>
        <fullName evidence="5">Calcineurin-like phosphoesterase</fullName>
    </recommendedName>
</protein>
<dbReference type="GO" id="GO:0016020">
    <property type="term" value="C:membrane"/>
    <property type="evidence" value="ECO:0007669"/>
    <property type="project" value="GOC"/>
</dbReference>
<dbReference type="InterPro" id="IPR043461">
    <property type="entry name" value="LpxH-like"/>
</dbReference>
<dbReference type="GO" id="GO:0008758">
    <property type="term" value="F:UDP-2,3-diacylglucosamine hydrolase activity"/>
    <property type="evidence" value="ECO:0007669"/>
    <property type="project" value="TreeGrafter"/>
</dbReference>
<dbReference type="SUPFAM" id="SSF56300">
    <property type="entry name" value="Metallo-dependent phosphatases"/>
    <property type="match status" value="1"/>
</dbReference>
<gene>
    <name evidence="3" type="ORF">SAMN02982931_00895</name>
</gene>
<reference evidence="3 4" key="1">
    <citation type="submission" date="2016-10" db="EMBL/GenBank/DDBJ databases">
        <authorList>
            <person name="de Groot N.N."/>
        </authorList>
    </citation>
    <scope>NUCLEOTIDE SEQUENCE [LARGE SCALE GENOMIC DNA]</scope>
    <source>
        <strain evidence="3 4">ATCC 35022</strain>
    </source>
</reference>
<dbReference type="OrthoDB" id="8181118at2"/>
<dbReference type="PANTHER" id="PTHR34990">
    <property type="entry name" value="UDP-2,3-DIACYLGLUCOSAMINE HYDROLASE-RELATED"/>
    <property type="match status" value="1"/>
</dbReference>
<dbReference type="InterPro" id="IPR029052">
    <property type="entry name" value="Metallo-depent_PP-like"/>
</dbReference>
<evidence type="ECO:0008006" key="5">
    <source>
        <dbReference type="Google" id="ProtNLM"/>
    </source>
</evidence>
<keyword evidence="2" id="KW-0812">Transmembrane</keyword>
<dbReference type="EMBL" id="FMXQ01000002">
    <property type="protein sequence ID" value="SDB12175.1"/>
    <property type="molecule type" value="Genomic_DNA"/>
</dbReference>
<dbReference type="GO" id="GO:0009245">
    <property type="term" value="P:lipid A biosynthetic process"/>
    <property type="evidence" value="ECO:0007669"/>
    <property type="project" value="TreeGrafter"/>
</dbReference>
<dbReference type="STRING" id="665467.SAMN02982931_00895"/>
<dbReference type="Proteomes" id="UP000199071">
    <property type="component" value="Unassembled WGS sequence"/>
</dbReference>
<dbReference type="RefSeq" id="WP_090875037.1">
    <property type="nucleotide sequence ID" value="NZ_FMXQ01000002.1"/>
</dbReference>
<keyword evidence="4" id="KW-1185">Reference proteome</keyword>
<dbReference type="AlphaFoldDB" id="A0A1G6AUX3"/>
<feature type="region of interest" description="Disordered" evidence="1">
    <location>
        <begin position="415"/>
        <end position="442"/>
    </location>
</feature>
<feature type="transmembrane region" description="Helical" evidence="2">
    <location>
        <begin position="206"/>
        <end position="228"/>
    </location>
</feature>
<dbReference type="PANTHER" id="PTHR34990:SF2">
    <property type="entry name" value="BLL8164 PROTEIN"/>
    <property type="match status" value="1"/>
</dbReference>
<evidence type="ECO:0000256" key="1">
    <source>
        <dbReference type="SAM" id="MobiDB-lite"/>
    </source>
</evidence>
<sequence>MARDYYFLSDLHLGGDGELQQCDYAEEFIGFLRELAAKGTDSELIVGGDTFGFWELTTVEGVTKFDEIVAHHQTIFDQLKATGETVRITVMVGNHDYDLACDPAFHERLLAYNLHLDTAISLQRQMLGRTIWIEHGQQADPFNASPDYGNLYALPVGYYITETIVAGASRHSAFGRGNWLKDIRSVATEQVPDWGMSNYFYREMGWVVRGVIALFLLMLTLTGLALAAELLSRAGLINVNYILHNPVIRSLGFVGNIFIAIVFVNMLILFFMLVMAIPGAIVLRDLRKTLTRFKLGIGSIQSVDGLGNDTYLARARTVFKENPDTAIYLFGHTHDAFLEQEDGRVIINMGTWLKILDRVPVRFGYLPAVYYPSFRLNYFHVAEDGGEIAIRYVETPKTPVRELGLLQRVVTLGRKPPEKRPIPARTVLPGADPVGGSQTARP</sequence>
<accession>A0A1G6AUX3</accession>
<dbReference type="Gene3D" id="3.60.21.10">
    <property type="match status" value="2"/>
</dbReference>